<gene>
    <name evidence="1" type="ORF">CD943_04775</name>
</gene>
<accession>A0A1Z3LVX1</accession>
<evidence type="ECO:0008006" key="3">
    <source>
        <dbReference type="Google" id="ProtNLM"/>
    </source>
</evidence>
<reference evidence="1 2" key="1">
    <citation type="submission" date="2017-06" db="EMBL/GenBank/DDBJ databases">
        <title>Biodegradation of gentamicin by bacterial consortia AMQD4 in synthetic medium and raw gentamicin sewage.</title>
        <authorList>
            <person name="Chang H."/>
            <person name="Feng Y."/>
            <person name="Li Z."/>
            <person name="Xue J."/>
            <person name="Cheng D."/>
        </authorList>
    </citation>
    <scope>NUCLEOTIDE SEQUENCE [LARGE SCALE GENOMIC DNA]</scope>
    <source>
        <strain evidence="1 2">BZC3</strain>
    </source>
</reference>
<protein>
    <recommendedName>
        <fullName evidence="3">Antitoxin PrlF</fullName>
    </recommendedName>
</protein>
<evidence type="ECO:0000313" key="1">
    <source>
        <dbReference type="EMBL" id="ASD26265.1"/>
    </source>
</evidence>
<dbReference type="GO" id="GO:0097351">
    <property type="term" value="F:toxin sequestering activity"/>
    <property type="evidence" value="ECO:0007669"/>
    <property type="project" value="InterPro"/>
</dbReference>
<dbReference type="InterPro" id="IPR031848">
    <property type="entry name" value="PrlF_antitoxin"/>
</dbReference>
<evidence type="ECO:0000313" key="2">
    <source>
        <dbReference type="Proteomes" id="UP000197024"/>
    </source>
</evidence>
<dbReference type="Pfam" id="PF15937">
    <property type="entry name" value="PrlF_antitoxin"/>
    <property type="match status" value="1"/>
</dbReference>
<dbReference type="GO" id="GO:0001558">
    <property type="term" value="P:regulation of cell growth"/>
    <property type="evidence" value="ECO:0007669"/>
    <property type="project" value="InterPro"/>
</dbReference>
<dbReference type="EMBL" id="CP021995">
    <property type="protein sequence ID" value="ASD26265.1"/>
    <property type="molecule type" value="Genomic_DNA"/>
</dbReference>
<name>A0A1Z3LVX1_BREDI</name>
<dbReference type="Proteomes" id="UP000197024">
    <property type="component" value="Chromosome"/>
</dbReference>
<proteinExistence type="predicted"/>
<sequence length="119" mass="12847">MGKHAVSFEGSVTTTGRSEAVRLEKAFFRAHPEFRQKARVRAQAIGEGHVLVSVAEPLIPTSDEVDPVVSAYLSFLEADMVAHPERLSPFSSADLAAARELTRGVEVSDDDALPDDVTI</sequence>
<dbReference type="AlphaFoldDB" id="A0A1Z3LVX1"/>
<dbReference type="GO" id="GO:0003700">
    <property type="term" value="F:DNA-binding transcription factor activity"/>
    <property type="evidence" value="ECO:0007669"/>
    <property type="project" value="InterPro"/>
</dbReference>
<reference evidence="1 2" key="2">
    <citation type="submission" date="2017-06" db="EMBL/GenBank/DDBJ databases">
        <authorList>
            <person name="Kim H.J."/>
            <person name="Triplett B.A."/>
        </authorList>
    </citation>
    <scope>NUCLEOTIDE SEQUENCE [LARGE SCALE GENOMIC DNA]</scope>
    <source>
        <strain evidence="1 2">BZC3</strain>
    </source>
</reference>
<organism evidence="1 2">
    <name type="scientific">Brevundimonas diminuta</name>
    <name type="common">Pseudomonas diminuta</name>
    <dbReference type="NCBI Taxonomy" id="293"/>
    <lineage>
        <taxon>Bacteria</taxon>
        <taxon>Pseudomonadati</taxon>
        <taxon>Pseudomonadota</taxon>
        <taxon>Alphaproteobacteria</taxon>
        <taxon>Caulobacterales</taxon>
        <taxon>Caulobacteraceae</taxon>
        <taxon>Brevundimonas</taxon>
    </lineage>
</organism>
<dbReference type="RefSeq" id="WP_088410294.1">
    <property type="nucleotide sequence ID" value="NZ_CP021995.1"/>
</dbReference>